<dbReference type="GO" id="GO:0016906">
    <property type="term" value="F:sterol 3-beta-glucosyltransferase activity"/>
    <property type="evidence" value="ECO:0007669"/>
    <property type="project" value="UniProtKB-ARBA"/>
</dbReference>
<evidence type="ECO:0000256" key="1">
    <source>
        <dbReference type="ARBA" id="ARBA00008834"/>
    </source>
</evidence>
<keyword evidence="7" id="KW-0961">Cell wall biogenesis/degradation</keyword>
<feature type="domain" description="Glycosyltransferase family 28 N-terminal" evidence="12">
    <location>
        <begin position="571"/>
        <end position="709"/>
    </location>
</feature>
<dbReference type="InterPro" id="IPR002213">
    <property type="entry name" value="UDP_glucos_trans"/>
</dbReference>
<feature type="chain" id="PRO_5012226648" evidence="11">
    <location>
        <begin position="16"/>
        <end position="1371"/>
    </location>
</feature>
<keyword evidence="4" id="KW-0677">Repeat</keyword>
<dbReference type="STRING" id="983506.L8X3V9"/>
<comment type="similarity">
    <text evidence="1 9">Belongs to the glycosyl hydrolase 28 family.</text>
</comment>
<dbReference type="GO" id="GO:0071555">
    <property type="term" value="P:cell wall organization"/>
    <property type="evidence" value="ECO:0007669"/>
    <property type="project" value="UniProtKB-KW"/>
</dbReference>
<evidence type="ECO:0000256" key="7">
    <source>
        <dbReference type="ARBA" id="ARBA00023316"/>
    </source>
</evidence>
<dbReference type="Proteomes" id="UP000011668">
    <property type="component" value="Unassembled WGS sequence"/>
</dbReference>
<dbReference type="SUPFAM" id="SSF53756">
    <property type="entry name" value="UDP-Glycosyltransferase/glycogen phosphorylase"/>
    <property type="match status" value="1"/>
</dbReference>
<dbReference type="Gene3D" id="2.160.20.10">
    <property type="entry name" value="Single-stranded right-handed beta-helix, Pectin lyase-like"/>
    <property type="match status" value="1"/>
</dbReference>
<feature type="active site" evidence="8">
    <location>
        <position position="234"/>
    </location>
</feature>
<keyword evidence="14" id="KW-1185">Reference proteome</keyword>
<keyword evidence="3 11" id="KW-0732">Signal</keyword>
<dbReference type="SMR" id="L8X3V9"/>
<evidence type="ECO:0000259" key="12">
    <source>
        <dbReference type="Pfam" id="PF03033"/>
    </source>
</evidence>
<evidence type="ECO:0000256" key="8">
    <source>
        <dbReference type="PROSITE-ProRule" id="PRU10052"/>
    </source>
</evidence>
<dbReference type="CDD" id="cd03784">
    <property type="entry name" value="GT1_Gtf-like"/>
    <property type="match status" value="1"/>
</dbReference>
<dbReference type="GO" id="GO:0004650">
    <property type="term" value="F:polygalacturonase activity"/>
    <property type="evidence" value="ECO:0007669"/>
    <property type="project" value="InterPro"/>
</dbReference>
<dbReference type="EMBL" id="AFRT01000484">
    <property type="protein sequence ID" value="ELU43782.1"/>
    <property type="molecule type" value="Genomic_DNA"/>
</dbReference>
<protein>
    <submittedName>
        <fullName evidence="13">Glycosyltransferase family 1 protein</fullName>
    </submittedName>
</protein>
<evidence type="ECO:0000256" key="4">
    <source>
        <dbReference type="ARBA" id="ARBA00022737"/>
    </source>
</evidence>
<dbReference type="SMART" id="SM00710">
    <property type="entry name" value="PbH1"/>
    <property type="match status" value="3"/>
</dbReference>
<dbReference type="PANTHER" id="PTHR48050">
    <property type="entry name" value="STEROL 3-BETA-GLUCOSYLTRANSFERASE"/>
    <property type="match status" value="1"/>
</dbReference>
<dbReference type="Pfam" id="PF03033">
    <property type="entry name" value="Glyco_transf_28"/>
    <property type="match status" value="1"/>
</dbReference>
<proteinExistence type="inferred from homology"/>
<dbReference type="PROSITE" id="PS00502">
    <property type="entry name" value="POLYGALACTURONASE"/>
    <property type="match status" value="1"/>
</dbReference>
<keyword evidence="5 9" id="KW-0378">Hydrolase</keyword>
<sequence>MFVATALALLPLVSAYSKTFVVPHTPGKDDSPAVVAAIANYSSNSLILFKKGVTYNLWTPINFGTLNNCEVAFEGNATYPTDIATVQAEVAKPTFPGHWIKIAGTNVTLRGTTDPKWGWIDSHGQQWWDAVQQTNRPHGISFVVTNGVVKDMKLWQPIAWNFLFNGGKNIHAFSNRIHAVSTTKAFPFNTDGFAAGGTNLLIENNHIVNGDDCITVGSGANGVHFRNNYCEGGHGLSIGSLGKGGAVASVQNILFENVVMKNHLYGARFKSWTGGNGIAKNITWRNIVLENVPFPIYVTQNYWDQNLGPKPTTDSPNNTHIEDMLFDNFSGTQLDTPYVEGSCVSDPCWYSVANATGKEIVIFDLYHGTTRNIVAKRISGLRTINRAKPAVMCDPAAIDNDVGFVCQNGPYIATRVAYARTQSACVPHRGSRPQSGACGASPFAIRTPLWSHFYYHTSTTMDKDDMPYHMREESGKNVVPDTFDKQSSRRSGDTTKVEIGSIKTHPGINYASYKALGKGLSSSANMTPDGRIVITLDLHKKLPDLPKDYANPVREYAVDRVDWRIAPPMSIVIMIVGSRGDVQPFLALGKKLKEYGHDIRIATHGTFKSFVKGSGLRFFDIGGDPEQLMSYMVRNPGLMPGLESLTNGDIGMKRKMVAEYLDGCWKACYQPDDDDDQLSFAADAIISNPPAFAHIHCAEALGIPLQLSFSGSHSVLPVLSRLGDVINHFRTQTLGLEPLSLRSGAGLVDRIRVPWTYCMSPALVPKPDDWTNHIASNYEPPDNVKKFLNEGEPPIYIGYVTLTRPNSAAVKSSLIIFQFWINCYRGTKRNDPLVPSLILISLTLKIRLEKIFQAIKETRTRAILSAGWGGLFAPDSPNVPEGVLILDKQTGNIPHDWLFNYVSAVCHHGGAGTVRNHSHFGKQDGKTDYRGPILWRSRQVQARSRFHKMSYPPRSSSPPLNSLNHREPSKLLKGWVNKFEARLVDHVLRERCESQLDSLPQNGVMLGADSFHKHLPLLNMRCDIDPHKLAEWWSPEHYLRLSGFAATTLTEAGLLDTKKIQRHRTKEYETHKKATDPITGGSIEIMRTVTHYYAGIAQIFYSPIKGIINTTTAIPKENVDLLQTSRVESQRVQRLVHRQPAYNHLHWINQGLFYGYKDGITGLVTEPLAGAKKEGFIADINATMKPAAGIMGMISNPIEGVWKSGQKRWAKQQDSQQLAIRVERGKRAYEASTEEERQDVIDAFKRLTKRNVTLDRKKTMEAEAKEMLQTDASRKLTLADDQDASDEEMSPSDDSKSVLRPVRSASPDHFAHSEVEKAAPPPPPKRPPQQNTQDEEAAFQRDLDLALRLSLAEQQGYERGLQAAAEAKQQK</sequence>
<feature type="compositionally biased region" description="Basic and acidic residues" evidence="10">
    <location>
        <begin position="1266"/>
        <end position="1278"/>
    </location>
</feature>
<dbReference type="InterPro" id="IPR050426">
    <property type="entry name" value="Glycosyltransferase_28"/>
</dbReference>
<dbReference type="Pfam" id="PF00295">
    <property type="entry name" value="Glyco_hydro_28"/>
    <property type="match status" value="1"/>
</dbReference>
<name>L8X3V9_THACA</name>
<dbReference type="InterPro" id="IPR012334">
    <property type="entry name" value="Pectin_lyas_fold"/>
</dbReference>
<evidence type="ECO:0000256" key="5">
    <source>
        <dbReference type="ARBA" id="ARBA00022801"/>
    </source>
</evidence>
<evidence type="ECO:0000256" key="11">
    <source>
        <dbReference type="SAM" id="SignalP"/>
    </source>
</evidence>
<dbReference type="InterPro" id="IPR000743">
    <property type="entry name" value="Glyco_hydro_28"/>
</dbReference>
<comment type="caution">
    <text evidence="13">The sequence shown here is derived from an EMBL/GenBank/DDBJ whole genome shotgun (WGS) entry which is preliminary data.</text>
</comment>
<dbReference type="GO" id="GO:0045490">
    <property type="term" value="P:pectin catabolic process"/>
    <property type="evidence" value="ECO:0007669"/>
    <property type="project" value="UniProtKB-ARBA"/>
</dbReference>
<dbReference type="InterPro" id="IPR006626">
    <property type="entry name" value="PbH1"/>
</dbReference>
<keyword evidence="2 13" id="KW-0808">Transferase</keyword>
<gene>
    <name evidence="13" type="ORF">AG1IA_02200</name>
</gene>
<keyword evidence="6 9" id="KW-0326">Glycosidase</keyword>
<feature type="region of interest" description="Disordered" evidence="10">
    <location>
        <begin position="1266"/>
        <end position="1343"/>
    </location>
</feature>
<dbReference type="OrthoDB" id="5835829at2759"/>
<evidence type="ECO:0000256" key="6">
    <source>
        <dbReference type="ARBA" id="ARBA00023295"/>
    </source>
</evidence>
<dbReference type="PANTHER" id="PTHR48050:SF13">
    <property type="entry name" value="STEROL 3-BETA-GLUCOSYLTRANSFERASE UGT80A2"/>
    <property type="match status" value="1"/>
</dbReference>
<evidence type="ECO:0000256" key="3">
    <source>
        <dbReference type="ARBA" id="ARBA00022729"/>
    </source>
</evidence>
<feature type="signal peptide" evidence="11">
    <location>
        <begin position="1"/>
        <end position="15"/>
    </location>
</feature>
<evidence type="ECO:0000256" key="10">
    <source>
        <dbReference type="SAM" id="MobiDB-lite"/>
    </source>
</evidence>
<evidence type="ECO:0000313" key="13">
    <source>
        <dbReference type="EMBL" id="ELU43782.1"/>
    </source>
</evidence>
<reference evidence="13 14" key="1">
    <citation type="journal article" date="2013" name="Nat. Commun.">
        <title>The evolution and pathogenic mechanisms of the rice sheath blight pathogen.</title>
        <authorList>
            <person name="Zheng A."/>
            <person name="Lin R."/>
            <person name="Xu L."/>
            <person name="Qin P."/>
            <person name="Tang C."/>
            <person name="Ai P."/>
            <person name="Zhang D."/>
            <person name="Liu Y."/>
            <person name="Sun Z."/>
            <person name="Feng H."/>
            <person name="Wang Y."/>
            <person name="Chen Y."/>
            <person name="Liang X."/>
            <person name="Fu R."/>
            <person name="Li Q."/>
            <person name="Zhang J."/>
            <person name="Yu X."/>
            <person name="Xie Z."/>
            <person name="Ding L."/>
            <person name="Guan P."/>
            <person name="Tang J."/>
            <person name="Liang Y."/>
            <person name="Wang S."/>
            <person name="Deng Q."/>
            <person name="Li S."/>
            <person name="Zhu J."/>
            <person name="Wang L."/>
            <person name="Liu H."/>
            <person name="Li P."/>
        </authorList>
    </citation>
    <scope>NUCLEOTIDE SEQUENCE [LARGE SCALE GENOMIC DNA]</scope>
    <source>
        <strain evidence="14">AG-1 IA</strain>
    </source>
</reference>
<organism evidence="13 14">
    <name type="scientific">Thanatephorus cucumeris (strain AG1-IA)</name>
    <name type="common">Rice sheath blight fungus</name>
    <name type="synonym">Rhizoctonia solani</name>
    <dbReference type="NCBI Taxonomy" id="983506"/>
    <lineage>
        <taxon>Eukaryota</taxon>
        <taxon>Fungi</taxon>
        <taxon>Dikarya</taxon>
        <taxon>Basidiomycota</taxon>
        <taxon>Agaricomycotina</taxon>
        <taxon>Agaricomycetes</taxon>
        <taxon>Cantharellales</taxon>
        <taxon>Ceratobasidiaceae</taxon>
        <taxon>Rhizoctonia</taxon>
        <taxon>Rhizoctonia solani AG-1</taxon>
    </lineage>
</organism>
<evidence type="ECO:0000256" key="9">
    <source>
        <dbReference type="RuleBase" id="RU361169"/>
    </source>
</evidence>
<dbReference type="InterPro" id="IPR004276">
    <property type="entry name" value="GlycoTrans_28_N"/>
</dbReference>
<dbReference type="Gene3D" id="3.40.50.2000">
    <property type="entry name" value="Glycogen Phosphorylase B"/>
    <property type="match status" value="2"/>
</dbReference>
<feature type="compositionally biased region" description="Acidic residues" evidence="10">
    <location>
        <begin position="1280"/>
        <end position="1291"/>
    </location>
</feature>
<dbReference type="HOGENOM" id="CLU_256287_0_0_1"/>
<evidence type="ECO:0000313" key="14">
    <source>
        <dbReference type="Proteomes" id="UP000011668"/>
    </source>
</evidence>
<dbReference type="InterPro" id="IPR011050">
    <property type="entry name" value="Pectin_lyase_fold/virulence"/>
</dbReference>
<dbReference type="SUPFAM" id="SSF51126">
    <property type="entry name" value="Pectin lyase-like"/>
    <property type="match status" value="1"/>
</dbReference>
<evidence type="ECO:0000256" key="2">
    <source>
        <dbReference type="ARBA" id="ARBA00022679"/>
    </source>
</evidence>
<accession>L8X3V9</accession>